<sequence>MKIVFKFLLVFILVSNLSCSKKVHIETQWQSSEIKIDGESSDWHIPLRFFDANSKLNYEISNNNEGIFFAFRLNEMDAIHQFNQNGISIELDTLSSKTLSCILKYPSRGGRPTPSQEGTKQPDFTKTSQPIEKPMQQNSISLKGFLGYKKEVMLAMEEVNDIKASHSIDMDKEQLFCEIFIPYKSINPNTDKLIQSNSLFNIVLSLGNEENNHPSPPLGGRPGGSGMPGGGQGGPPPGGGMQGGGTMPGGGMQEGGHGAPDMNRDTQSKASKIKLEVQLATQPTK</sequence>
<feature type="region of interest" description="Disordered" evidence="1">
    <location>
        <begin position="105"/>
        <end position="129"/>
    </location>
</feature>
<feature type="compositionally biased region" description="Gly residues" evidence="1">
    <location>
        <begin position="220"/>
        <end position="258"/>
    </location>
</feature>
<organism evidence="2 3">
    <name type="scientific">Carboxylicivirga linearis</name>
    <dbReference type="NCBI Taxonomy" id="1628157"/>
    <lineage>
        <taxon>Bacteria</taxon>
        <taxon>Pseudomonadati</taxon>
        <taxon>Bacteroidota</taxon>
        <taxon>Bacteroidia</taxon>
        <taxon>Marinilabiliales</taxon>
        <taxon>Marinilabiliaceae</taxon>
        <taxon>Carboxylicivirga</taxon>
    </lineage>
</organism>
<reference evidence="2 3" key="1">
    <citation type="journal article" date="2015" name="Int. J. Syst. Evol. Microbiol.">
        <title>Carboxylicivirga linearis sp. nov., isolated from a sea cucumber culture pond.</title>
        <authorList>
            <person name="Wang F.Q."/>
            <person name="Zhou Y.X."/>
            <person name="Lin X.Z."/>
            <person name="Chen G.J."/>
            <person name="Du Z.J."/>
        </authorList>
    </citation>
    <scope>NUCLEOTIDE SEQUENCE [LARGE SCALE GENOMIC DNA]</scope>
    <source>
        <strain evidence="2 3">FB218</strain>
    </source>
</reference>
<gene>
    <name evidence="2" type="ORF">KEM10_14615</name>
</gene>
<feature type="compositionally biased region" description="Polar residues" evidence="1">
    <location>
        <begin position="113"/>
        <end position="129"/>
    </location>
</feature>
<dbReference type="RefSeq" id="WP_212216769.1">
    <property type="nucleotide sequence ID" value="NZ_JAGUCO010000012.1"/>
</dbReference>
<dbReference type="EMBL" id="JAGUCO010000012">
    <property type="protein sequence ID" value="MBS2099525.1"/>
    <property type="molecule type" value="Genomic_DNA"/>
</dbReference>
<protein>
    <submittedName>
        <fullName evidence="2">Uncharacterized protein</fullName>
    </submittedName>
</protein>
<evidence type="ECO:0000313" key="3">
    <source>
        <dbReference type="Proteomes" id="UP000708576"/>
    </source>
</evidence>
<accession>A0ABS5JX84</accession>
<keyword evidence="3" id="KW-1185">Reference proteome</keyword>
<comment type="caution">
    <text evidence="2">The sequence shown here is derived from an EMBL/GenBank/DDBJ whole genome shotgun (WGS) entry which is preliminary data.</text>
</comment>
<name>A0ABS5JX84_9BACT</name>
<evidence type="ECO:0000313" key="2">
    <source>
        <dbReference type="EMBL" id="MBS2099525.1"/>
    </source>
</evidence>
<dbReference type="Proteomes" id="UP000708576">
    <property type="component" value="Unassembled WGS sequence"/>
</dbReference>
<feature type="region of interest" description="Disordered" evidence="1">
    <location>
        <begin position="210"/>
        <end position="285"/>
    </location>
</feature>
<proteinExistence type="predicted"/>
<evidence type="ECO:0000256" key="1">
    <source>
        <dbReference type="SAM" id="MobiDB-lite"/>
    </source>
</evidence>